<keyword evidence="4" id="KW-0153">Cholesterol metabolism</keyword>
<dbReference type="CDD" id="cd01650">
    <property type="entry name" value="RT_nLTR_like"/>
    <property type="match status" value="1"/>
</dbReference>
<keyword evidence="10" id="KW-1015">Disulfide bond</keyword>
<organism evidence="18 19">
    <name type="scientific">Vitis vinifera</name>
    <name type="common">Grape</name>
    <dbReference type="NCBI Taxonomy" id="29760"/>
    <lineage>
        <taxon>Eukaryota</taxon>
        <taxon>Viridiplantae</taxon>
        <taxon>Streptophyta</taxon>
        <taxon>Embryophyta</taxon>
        <taxon>Tracheophyta</taxon>
        <taxon>Spermatophyta</taxon>
        <taxon>Magnoliopsida</taxon>
        <taxon>eudicotyledons</taxon>
        <taxon>Gunneridae</taxon>
        <taxon>Pentapetalae</taxon>
        <taxon>rosids</taxon>
        <taxon>Vitales</taxon>
        <taxon>Vitaceae</taxon>
        <taxon>Viteae</taxon>
        <taxon>Vitis</taxon>
    </lineage>
</organism>
<feature type="domain" description="Reverse transcriptase" evidence="17">
    <location>
        <begin position="1821"/>
        <end position="2101"/>
    </location>
</feature>
<feature type="transmembrane region" description="Helical" evidence="15">
    <location>
        <begin position="3265"/>
        <end position="3292"/>
    </location>
</feature>
<dbReference type="InterPro" id="IPR053958">
    <property type="entry name" value="HMGCR/SNAP/NPC1-like_SSD"/>
</dbReference>
<feature type="transmembrane region" description="Helical" evidence="15">
    <location>
        <begin position="2785"/>
        <end position="2811"/>
    </location>
</feature>
<evidence type="ECO:0000256" key="14">
    <source>
        <dbReference type="SAM" id="MobiDB-lite"/>
    </source>
</evidence>
<keyword evidence="5 15" id="KW-0812">Transmembrane</keyword>
<evidence type="ECO:0000313" key="19">
    <source>
        <dbReference type="Proteomes" id="UP001227230"/>
    </source>
</evidence>
<evidence type="ECO:0000259" key="16">
    <source>
        <dbReference type="PROSITE" id="PS50156"/>
    </source>
</evidence>
<evidence type="ECO:0000256" key="13">
    <source>
        <dbReference type="ARBA" id="ARBA00023221"/>
    </source>
</evidence>
<dbReference type="NCBIfam" id="TIGR00917">
    <property type="entry name" value="2A060601"/>
    <property type="match status" value="1"/>
</dbReference>
<dbReference type="InterPro" id="IPR053956">
    <property type="entry name" value="NPC1_MLD"/>
</dbReference>
<protein>
    <recommendedName>
        <fullName evidence="20">Niemann-Pick C1 protein</fullName>
    </recommendedName>
</protein>
<feature type="transmembrane region" description="Helical" evidence="15">
    <location>
        <begin position="474"/>
        <end position="493"/>
    </location>
</feature>
<evidence type="ECO:0000256" key="6">
    <source>
        <dbReference type="ARBA" id="ARBA00022729"/>
    </source>
</evidence>
<dbReference type="Gene3D" id="1.20.1640.10">
    <property type="entry name" value="Multidrug efflux transporter AcrB transmembrane domain"/>
    <property type="match status" value="2"/>
</dbReference>
<feature type="domain" description="SSD" evidence="16">
    <location>
        <begin position="2648"/>
        <end position="2811"/>
    </location>
</feature>
<dbReference type="InterPro" id="IPR026960">
    <property type="entry name" value="RVT-Znf"/>
</dbReference>
<dbReference type="PROSITE" id="PS50878">
    <property type="entry name" value="RT_POL"/>
    <property type="match status" value="1"/>
</dbReference>
<evidence type="ECO:0000256" key="11">
    <source>
        <dbReference type="ARBA" id="ARBA00023166"/>
    </source>
</evidence>
<keyword evidence="8" id="KW-0443">Lipid metabolism</keyword>
<dbReference type="InterPro" id="IPR000731">
    <property type="entry name" value="SSD"/>
</dbReference>
<evidence type="ECO:0000256" key="10">
    <source>
        <dbReference type="ARBA" id="ARBA00023157"/>
    </source>
</evidence>
<dbReference type="InterPro" id="IPR025558">
    <property type="entry name" value="DUF4283"/>
</dbReference>
<feature type="transmembrane region" description="Helical" evidence="15">
    <location>
        <begin position="2861"/>
        <end position="2885"/>
    </location>
</feature>
<evidence type="ECO:0000256" key="2">
    <source>
        <dbReference type="ARBA" id="ARBA00005585"/>
    </source>
</evidence>
<feature type="region of interest" description="Disordered" evidence="14">
    <location>
        <begin position="1"/>
        <end position="24"/>
    </location>
</feature>
<reference evidence="18 19" key="1">
    <citation type="journal article" date="2023" name="Hortic Res">
        <title>The complete reference genome for grapevine (Vitis vinifera L.) genetics and breeding.</title>
        <authorList>
            <person name="Shi X."/>
            <person name="Cao S."/>
            <person name="Wang X."/>
            <person name="Huang S."/>
            <person name="Wang Y."/>
            <person name="Liu Z."/>
            <person name="Liu W."/>
            <person name="Leng X."/>
            <person name="Peng Y."/>
            <person name="Wang N."/>
            <person name="Wang Y."/>
            <person name="Ma Z."/>
            <person name="Xu X."/>
            <person name="Zhang F."/>
            <person name="Xue H."/>
            <person name="Zhong H."/>
            <person name="Wang Y."/>
            <person name="Zhang K."/>
            <person name="Velt A."/>
            <person name="Avia K."/>
            <person name="Holtgrawe D."/>
            <person name="Grimplet J."/>
            <person name="Matus J.T."/>
            <person name="Ware D."/>
            <person name="Wu X."/>
            <person name="Wang H."/>
            <person name="Liu C."/>
            <person name="Fang Y."/>
            <person name="Rustenholz C."/>
            <person name="Cheng Z."/>
            <person name="Xiao H."/>
            <person name="Zhou Y."/>
        </authorList>
    </citation>
    <scope>NUCLEOTIDE SEQUENCE [LARGE SCALE GENOMIC DNA]</scope>
    <source>
        <strain evidence="19">cv. Pinot noir / PN40024</strain>
        <tissue evidence="18">Leaf</tissue>
    </source>
</reference>
<dbReference type="Pfam" id="PF13966">
    <property type="entry name" value="zf-RVT"/>
    <property type="match status" value="1"/>
</dbReference>
<evidence type="ECO:0008006" key="20">
    <source>
        <dbReference type="Google" id="ProtNLM"/>
    </source>
</evidence>
<evidence type="ECO:0000256" key="3">
    <source>
        <dbReference type="ARBA" id="ARBA00022448"/>
    </source>
</evidence>
<dbReference type="Pfam" id="PF00078">
    <property type="entry name" value="RVT_1"/>
    <property type="match status" value="1"/>
</dbReference>
<dbReference type="InterPro" id="IPR005135">
    <property type="entry name" value="Endo/exonuclease/phosphatase"/>
</dbReference>
<evidence type="ECO:0000256" key="8">
    <source>
        <dbReference type="ARBA" id="ARBA00023098"/>
    </source>
</evidence>
<proteinExistence type="inferred from homology"/>
<dbReference type="PANTHER" id="PTHR45727">
    <property type="entry name" value="NPC INTRACELLULAR CHOLESTEROL TRANSPORTER 1"/>
    <property type="match status" value="1"/>
</dbReference>
<dbReference type="Pfam" id="PF22314">
    <property type="entry name" value="NPC1_MLD"/>
    <property type="match status" value="2"/>
</dbReference>
<dbReference type="SUPFAM" id="SSF82866">
    <property type="entry name" value="Multidrug efflux transporter AcrB transmembrane domain"/>
    <property type="match status" value="2"/>
</dbReference>
<feature type="transmembrane region" description="Helical" evidence="15">
    <location>
        <begin position="3196"/>
        <end position="3218"/>
    </location>
</feature>
<accession>A0ABY9BL22</accession>
<evidence type="ECO:0000256" key="7">
    <source>
        <dbReference type="ARBA" id="ARBA00022989"/>
    </source>
</evidence>
<evidence type="ECO:0000256" key="5">
    <source>
        <dbReference type="ARBA" id="ARBA00022692"/>
    </source>
</evidence>
<dbReference type="Proteomes" id="UP001227230">
    <property type="component" value="Chromosome 3"/>
</dbReference>
<evidence type="ECO:0000256" key="1">
    <source>
        <dbReference type="ARBA" id="ARBA00004127"/>
    </source>
</evidence>
<feature type="transmembrane region" description="Helical" evidence="15">
    <location>
        <begin position="2757"/>
        <end position="2778"/>
    </location>
</feature>
<comment type="similarity">
    <text evidence="2">Belongs to the patched family.</text>
</comment>
<gene>
    <name evidence="18" type="ORF">VitviT2T_003254</name>
</gene>
<dbReference type="InterPro" id="IPR043502">
    <property type="entry name" value="DNA/RNA_pol_sf"/>
</dbReference>
<feature type="transmembrane region" description="Helical" evidence="15">
    <location>
        <begin position="3167"/>
        <end position="3190"/>
    </location>
</feature>
<evidence type="ECO:0000256" key="9">
    <source>
        <dbReference type="ARBA" id="ARBA00023136"/>
    </source>
</evidence>
<keyword evidence="11" id="KW-1207">Sterol metabolism</keyword>
<dbReference type="PROSITE" id="PS50156">
    <property type="entry name" value="SSD"/>
    <property type="match status" value="1"/>
</dbReference>
<evidence type="ECO:0000313" key="18">
    <source>
        <dbReference type="EMBL" id="WJZ83586.1"/>
    </source>
</evidence>
<feature type="transmembrane region" description="Helical" evidence="15">
    <location>
        <begin position="3230"/>
        <end position="3253"/>
    </location>
</feature>
<keyword evidence="12" id="KW-0325">Glycoprotein</keyword>
<feature type="transmembrane region" description="Helical" evidence="15">
    <location>
        <begin position="391"/>
        <end position="410"/>
    </location>
</feature>
<keyword evidence="13" id="KW-0753">Steroid metabolism</keyword>
<feature type="transmembrane region" description="Helical" evidence="15">
    <location>
        <begin position="2682"/>
        <end position="2705"/>
    </location>
</feature>
<dbReference type="Pfam" id="PF14111">
    <property type="entry name" value="DUF4283"/>
    <property type="match status" value="1"/>
</dbReference>
<keyword evidence="6" id="KW-0732">Signal</keyword>
<dbReference type="Pfam" id="PF03372">
    <property type="entry name" value="Exo_endo_phos"/>
    <property type="match status" value="1"/>
</dbReference>
<evidence type="ECO:0000256" key="4">
    <source>
        <dbReference type="ARBA" id="ARBA00022548"/>
    </source>
</evidence>
<dbReference type="InterPro" id="IPR000477">
    <property type="entry name" value="RT_dom"/>
</dbReference>
<comment type="subcellular location">
    <subcellularLocation>
        <location evidence="1">Endomembrane system</location>
        <topology evidence="1">Multi-pass membrane protein</topology>
    </subcellularLocation>
</comment>
<evidence type="ECO:0000259" key="17">
    <source>
        <dbReference type="PROSITE" id="PS50878"/>
    </source>
</evidence>
<feature type="transmembrane region" description="Helical" evidence="15">
    <location>
        <begin position="2649"/>
        <end position="2670"/>
    </location>
</feature>
<feature type="transmembrane region" description="Helical" evidence="15">
    <location>
        <begin position="2717"/>
        <end position="2737"/>
    </location>
</feature>
<keyword evidence="9 15" id="KW-0472">Membrane</keyword>
<dbReference type="PANTHER" id="PTHR45727:SF8">
    <property type="entry name" value="PATCHED FAMILY PROTEIN"/>
    <property type="match status" value="1"/>
</dbReference>
<dbReference type="InterPro" id="IPR032190">
    <property type="entry name" value="NPC1_N"/>
</dbReference>
<dbReference type="Pfam" id="PF12349">
    <property type="entry name" value="Sterol-sensing"/>
    <property type="match status" value="1"/>
</dbReference>
<feature type="transmembrane region" description="Helical" evidence="15">
    <location>
        <begin position="3137"/>
        <end position="3160"/>
    </location>
</feature>
<dbReference type="InterPro" id="IPR004765">
    <property type="entry name" value="NPC1-like"/>
</dbReference>
<dbReference type="SUPFAM" id="SSF56219">
    <property type="entry name" value="DNase I-like"/>
    <property type="match status" value="1"/>
</dbReference>
<keyword evidence="7 15" id="KW-1133">Transmembrane helix</keyword>
<feature type="transmembrane region" description="Helical" evidence="15">
    <location>
        <begin position="105"/>
        <end position="127"/>
    </location>
</feature>
<dbReference type="Gene3D" id="3.60.10.10">
    <property type="entry name" value="Endonuclease/exonuclease/phosphatase"/>
    <property type="match status" value="1"/>
</dbReference>
<keyword evidence="19" id="KW-1185">Reference proteome</keyword>
<dbReference type="Pfam" id="PF16414">
    <property type="entry name" value="NPC1_N"/>
    <property type="match status" value="1"/>
</dbReference>
<evidence type="ECO:0000256" key="12">
    <source>
        <dbReference type="ARBA" id="ARBA00023180"/>
    </source>
</evidence>
<dbReference type="InterPro" id="IPR036691">
    <property type="entry name" value="Endo/exonu/phosph_ase_sf"/>
</dbReference>
<sequence length="3315" mass="369290">MKVSKDKGRSHHGSPSAWEGCNLGGSGPLNPSPAQLEARVCMDSTHRRFWLQWRTARNLNPGFVFDSFTLQLNSAQLLANPSSHHFSRFSEKILKKTMIFSARNMVFSFRLLAALSLLQVLIFASLLGAEKTDSQFLLFPNATSGERHSPEYCAMYDICGERSDGKVLNCPYGTPAVKPDEFLSAKIQSLCPMISGNVCCTEAQFDTLRAQVQQAIPFLVGCPACLRNFLNLFCELSCSPNQSLFINVTSIAKGNCSSTVDGIDFYVSDAFGEGLYNSCKDVKFGTMNTRAIQFIGAGARNFKEWFAFIGQQADLGMPGSPYAINFKSRPESSGMELMNVSIYSCGDTSLGCSCGDCPSSPVCSDYEPPSPQQKDACSISLGSVKVKCIEFSLAILYIVLVSAFFGWGLFHRTRERRRIPASNMKPLLNFEDEKLTTLKVHEMVPQETNVQLSAVQGYMSSFYRQYGTWVAKNPSLVLCMSLAVVLILCLGLIRFKVETRPEKLWVGPGSRAAEEKNFFDSHLAPFYRIEQLILATMPDIKSGKSSSIVSDDNIQLLFEIQKKVDGLRANYSGSVVSLTDICLKPMGQDCATQSVLQYFKMDPENYYGYGGVQHVEYCFQVIVMRVGDGGAGGGRCCFVVESKSFEILINSSGGKLSGIVMERRKGFSNWIRFGEFGFRCLLGGVEACCREDKFGKVIKTWEEGGRKFRLELRANGAGRYILCSVRDLEAKRFSLVFPEGRGLSGGWVLLAEKLRSLGIHLLAENKAGVGLVGAKEGWRDEEKKKGEENTRSFVEVAKAKAGRIGDAVWIQLGDRALKGRDEQLGRCLVGRWETEDKQCTNLDCLKLWGRSLWNLKGGVRFSYLGGTYFLAEFELAEEAERVLRRGNRRVQDKHFQLERWGPEAGCFRHGVHTNRCWVRAVGLPLNFWNQEVFRKLGDSCGGLVAVDEDTTNFSQLQWARFLVKSDGKDLPGALNLVVVSLCFAIQLWWEVPPWVSVTVPAQGRERLQGRDEGCLASHVGSSVGPSRVQGTMAVGEVGSEEQVGVDTVEYGRGMAGVTEAGEEVDRKGKGAAEEVGFASEGVDLRGKGSGPMEYWAESSKGGSLKKGGAQRDCGQIVGREKPLAQEGFGVGLSKKGCDPSLGFSKEGGLRGLGQGVAQMGHDDGCMKARAPAIPSSCEESRLIKAIVGAALWAEGGGKTGADEALLEEVSRYSLPENRSLLSFRDRGLLSSSSSFCGEKNEDVMAVRDLVALEGPYVMNEEGRADPLRIIEADGRERDISFDIEKNIKESKGGEMMVEVTGRVTEEDNRSVLGSWMNGDFIKLCKCLVRGEGLIKVDVMKLRVLSWNVRGANDSEKRKVIKALIKSQKVDVVCLQETKMQEMPRKIVRSLGVGRCLDWKVLNSRGSSGGVLVFWDKRVLHLLEAEVGNFSVSCRFKNCEDGFCWLFSGVYGPSLMKEREDFWAELGAVRGLWSDPWCVAGDFNVVRFPGESSRGGRLSASMRRFSEIMEDLELRDLPLQGGSFTWKGGLNNQSHSRLDRFLISNEWEDHFSGSVQYVLPKPTSDHFPILLDGGGVRSGPMPFRFENMWLKEEGFKEKMQGWWVGLNFSGSASYVLVSKLKALKSLLRDWNKLEFGKVEVNKALALSQVDFWDKMELSRALSVQEVDARRGAKEDFKKWALMEEISWRQKSREIWLREGDRNTKFFHKMANSHRRGNMLARVKINGVWLTKENEVKEGVVNEFKAMLSSAGGWRPSVRGLSFERLEAVDAASLEEPFSEQEVMEALKGFCGDKAPGPDGFSMAFWQSSWEFVKEEVLGFFREFHNHGRFVKSLNATFIVLIPKKGGVEELRDFRPISLVGGLYKWLAKVLANRLKRVVGKVVSKAQNAFVQGRQILDAVLVANEVLDSVLKYKEEAVMCKLDIEKAYDHVEWSFLFSVMRKMGFGEKWIRWMKWCISTVSFSVLVNGSSSGFFQSSRGLRQGDPLSPYLFVLVMEAFSSLLRKAVAGGFVSTCKARSRGGEGVNVSHLLFADDTLVFCGASKVQLLHLNWILMWFEAMSGLRINLDKSELIPVGCVNNVEELAAAIGCKVGSLPTSYLGLPLGAQYRSQAVWDGVEERMRKKLVRWKSQYISKGGRITLIRSTLANMPIYFMSMLSMPRKVRLRLEWIQREFLWGGGAFERKIHFVKWELVCLEKDKGGLGVKSISILNKALLCKWSWRFAMEREAFWNKVIRGKYGEEQGGWSSKEARGETHGVGLWKTLRKEWEVVKSRLVFVVGNGKRINFWKDIWSGDEPLCVSFPSLFALAVSKDAWVKDVWRCNEGGGSWSPLFSRPFNDWELEEVCSFFVALNRKQIQQGVDDRVIWRETNCGKFSVKSLYKSLVSGHPISFPSSAIWKVTVQPRVSFFGWEATWGKALTLDQLQRRGWALANRCYLCQRHEESIDHVLLHCEKVRTLWVLLYSMFGVQWVLPATVKETLLGWNGSFVGKKRKGVWKASPLCLFWTVWKTRNKVAFEEEELSIQRLKASFVYFLWSETKRLTCFTLFLHCQHYTTADTCMSAFKAPLDPSTALGGFSGNNYTEASAFIVTYPVNNAIGGAGNENGKAVAWEKAFVQLVKDELLSMVQSRNLTLSFSSESSIEEELKRESTADVITISISYLVMFAYISITLGDVSRLSSFYVSSKVLLGLSGVIVVMLSVLGSVGFFSAIGVKSTLIIMEVIPFLVLAVGVDNMCILVHAVKRQSLDLPLEGRISNALVEVGPSITLASLSEVLAFAVGSFIPMPACRVFSMFAALAVLLDFLLQVTAFVALIVFDFMRAEDNRIDCFPCIKIPSSSVESDEGINQRKPGGLLAWYMQEVHAPILGIWGVKIFVIAAFFAFTLASIALCTRIEPGLEQQIVLPRDSYLQGYFNNVSEYLRIGPPLYFVVKDYNYSSDSRHTNQLCSINQCDSNSLLNEISRASLVPESSYIAKPAASWLDDFLVWMSPEAFGCCRKFVNGSYCPPDDQPPCCSPDEGYCDLGGVCKDCTTCFRHSDLNSGRPSTEQFREKLPWFLNALPSADCAKGGHGAYTSSVDLNGYESSVIQASEFRTYHTPLNKQVDYVNSMRAAREFSSRVSDALKIQIFPYSVFYMFFEQYLDIWRTALINIAIALGAVFIVCLVITSSVWSSAIILLVLAMIIVDLMGVMACLDIQLNAVSVVNLIMSIGIAVEFCVHISHAFSVSQGDRNQRAKLALGTMGASVFSGITLTKLVGVIVLCFSKSEIFVVYYFQMYLALVLIGFLHGLVFLPVILSMIGPPSMHVPIKQQEDEPSSSALLG</sequence>
<keyword evidence="3" id="KW-0813">Transport</keyword>
<dbReference type="SUPFAM" id="SSF56672">
    <property type="entry name" value="DNA/RNA polymerases"/>
    <property type="match status" value="1"/>
</dbReference>
<name>A0ABY9BL22_VITVI</name>
<evidence type="ECO:0000256" key="15">
    <source>
        <dbReference type="SAM" id="Phobius"/>
    </source>
</evidence>
<dbReference type="EMBL" id="CP126650">
    <property type="protein sequence ID" value="WJZ83586.1"/>
    <property type="molecule type" value="Genomic_DNA"/>
</dbReference>